<keyword evidence="6" id="KW-0472">Membrane</keyword>
<dbReference type="PANTHER" id="PTHR19370">
    <property type="entry name" value="NADH-CYTOCHROME B5 REDUCTASE"/>
    <property type="match status" value="1"/>
</dbReference>
<dbReference type="InterPro" id="IPR001433">
    <property type="entry name" value="OxRdtase_FAD/NAD-bd"/>
</dbReference>
<evidence type="ECO:0000256" key="5">
    <source>
        <dbReference type="PIRSR" id="PIRSR601834-1"/>
    </source>
</evidence>
<comment type="caution">
    <text evidence="8">The sequence shown here is derived from an EMBL/GenBank/DDBJ whole genome shotgun (WGS) entry which is preliminary data.</text>
</comment>
<feature type="transmembrane region" description="Helical" evidence="6">
    <location>
        <begin position="12"/>
        <end position="31"/>
    </location>
</feature>
<dbReference type="EMBL" id="CAJJDM010000003">
    <property type="protein sequence ID" value="CAD8043953.1"/>
    <property type="molecule type" value="Genomic_DNA"/>
</dbReference>
<name>A0A8S1JNJ3_PARPR</name>
<reference evidence="8" key="1">
    <citation type="submission" date="2021-01" db="EMBL/GenBank/DDBJ databases">
        <authorList>
            <consortium name="Genoscope - CEA"/>
            <person name="William W."/>
        </authorList>
    </citation>
    <scope>NUCLEOTIDE SEQUENCE</scope>
</reference>
<keyword evidence="6" id="KW-0812">Transmembrane</keyword>
<keyword evidence="3 5" id="KW-0274">FAD</keyword>
<dbReference type="GO" id="GO:0016491">
    <property type="term" value="F:oxidoreductase activity"/>
    <property type="evidence" value="ECO:0007669"/>
    <property type="project" value="UniProtKB-KW"/>
</dbReference>
<organism evidence="8 9">
    <name type="scientific">Paramecium primaurelia</name>
    <dbReference type="NCBI Taxonomy" id="5886"/>
    <lineage>
        <taxon>Eukaryota</taxon>
        <taxon>Sar</taxon>
        <taxon>Alveolata</taxon>
        <taxon>Ciliophora</taxon>
        <taxon>Intramacronucleata</taxon>
        <taxon>Oligohymenophorea</taxon>
        <taxon>Peniculida</taxon>
        <taxon>Parameciidae</taxon>
        <taxon>Paramecium</taxon>
    </lineage>
</organism>
<dbReference type="InterPro" id="IPR001834">
    <property type="entry name" value="CBR-like"/>
</dbReference>
<feature type="transmembrane region" description="Helical" evidence="6">
    <location>
        <begin position="43"/>
        <end position="61"/>
    </location>
</feature>
<accession>A0A8S1JNJ3</accession>
<feature type="binding site" evidence="5">
    <location>
        <position position="389"/>
    </location>
    <ligand>
        <name>FAD</name>
        <dbReference type="ChEBI" id="CHEBI:57692"/>
    </ligand>
</feature>
<evidence type="ECO:0000256" key="6">
    <source>
        <dbReference type="SAM" id="Phobius"/>
    </source>
</evidence>
<sequence>MSPYPIKLYHRWGNFILWGIVVDIGIIYASCNKCQRRTNIHGNIMTFVVINSFLAALAYCYLKPYNYQYDNYSKLNEYKQFHLVIGTAMMLIMITLSLFGYFVKYQLGNSEGNKNIIYYKKIHSVLGQITYLIGKVESFIGMFMSYRTEEWFTFIWITYMVVIICRITFEWIIPILKSTKIDIISEDQQKLITYESLSENLSNQQWFIFQNQVYCLDQNFIHPGGQIIWKHIKNIEISQYFYGISQLPGTNILHYHSKYAQEQFNGHYYGTLCNQIPFPINQNTRWELKNSCKITETVSNFQFQHPEIEFEINLNKITPNHFVFKSITDKKVPTRLYTYIQCMQKPAVEYMQSLSDLYDKKENIRFTNNFKSASLSFFIKYYDTPHGFSKYITKQNPEMIDLKGPYQTVFKDYLKEGQIILICGGTGILPFLDLLNYHLLMCYNELIKDQNLLKVQSMNRYITLFYSVKAEEELLGDSIFLKLRELQNHLKKQNFTLILRCRKQIEKCETTKNRFTREFIEKQYKYDTKQIFVCGPHILRNSIEKEFRDMENEIIYL</sequence>
<evidence type="ECO:0000256" key="4">
    <source>
        <dbReference type="ARBA" id="ARBA00023002"/>
    </source>
</evidence>
<feature type="transmembrane region" description="Helical" evidence="6">
    <location>
        <begin position="81"/>
        <end position="103"/>
    </location>
</feature>
<keyword evidence="6" id="KW-1133">Transmembrane helix</keyword>
<dbReference type="PANTHER" id="PTHR19370:SF185">
    <property type="entry name" value="NADH-CYTOCHROME B5 REDUCTASE"/>
    <property type="match status" value="1"/>
</dbReference>
<evidence type="ECO:0000259" key="7">
    <source>
        <dbReference type="Pfam" id="PF00175"/>
    </source>
</evidence>
<comment type="cofactor">
    <cofactor evidence="1 5">
        <name>FAD</name>
        <dbReference type="ChEBI" id="CHEBI:57692"/>
    </cofactor>
</comment>
<proteinExistence type="predicted"/>
<keyword evidence="2 5" id="KW-0285">Flavoprotein</keyword>
<gene>
    <name evidence="8" type="ORF">PPRIM_AZ9-3.1.T0060035</name>
</gene>
<feature type="transmembrane region" description="Helical" evidence="6">
    <location>
        <begin position="151"/>
        <end position="173"/>
    </location>
</feature>
<evidence type="ECO:0000256" key="3">
    <source>
        <dbReference type="ARBA" id="ARBA00022827"/>
    </source>
</evidence>
<dbReference type="Proteomes" id="UP000688137">
    <property type="component" value="Unassembled WGS sequence"/>
</dbReference>
<dbReference type="Pfam" id="PF00175">
    <property type="entry name" value="NAD_binding_1"/>
    <property type="match status" value="1"/>
</dbReference>
<evidence type="ECO:0000256" key="1">
    <source>
        <dbReference type="ARBA" id="ARBA00001974"/>
    </source>
</evidence>
<feature type="domain" description="Oxidoreductase FAD/NAD(P)-binding" evidence="7">
    <location>
        <begin position="421"/>
        <end position="543"/>
    </location>
</feature>
<dbReference type="AlphaFoldDB" id="A0A8S1JNJ3"/>
<dbReference type="GO" id="GO:0071949">
    <property type="term" value="F:FAD binding"/>
    <property type="evidence" value="ECO:0007669"/>
    <property type="project" value="TreeGrafter"/>
</dbReference>
<evidence type="ECO:0000313" key="9">
    <source>
        <dbReference type="Proteomes" id="UP000688137"/>
    </source>
</evidence>
<keyword evidence="4" id="KW-0560">Oxidoreductase</keyword>
<keyword evidence="9" id="KW-1185">Reference proteome</keyword>
<protein>
    <recommendedName>
        <fullName evidence="7">Oxidoreductase FAD/NAD(P)-binding domain-containing protein</fullName>
    </recommendedName>
</protein>
<evidence type="ECO:0000313" key="8">
    <source>
        <dbReference type="EMBL" id="CAD8043953.1"/>
    </source>
</evidence>
<dbReference type="OMA" id="NIHGNIM"/>
<evidence type="ECO:0000256" key="2">
    <source>
        <dbReference type="ARBA" id="ARBA00022630"/>
    </source>
</evidence>
<feature type="binding site" evidence="5">
    <location>
        <position position="380"/>
    </location>
    <ligand>
        <name>FAD</name>
        <dbReference type="ChEBI" id="CHEBI:57692"/>
    </ligand>
</feature>